<feature type="domain" description="TadE-like" evidence="3">
    <location>
        <begin position="13"/>
        <end position="54"/>
    </location>
</feature>
<dbReference type="Proteomes" id="UP000005435">
    <property type="component" value="Chromosome"/>
</dbReference>
<dbReference type="HOGENOM" id="CLU_680971_0_0_9"/>
<dbReference type="InterPro" id="IPR012495">
    <property type="entry name" value="TadE-like_dom"/>
</dbReference>
<sequence precursor="true">MNRLSGFAKKSKGALTVEAAIVMPLFICVVLSFALFIKIVYTQNIIQHAINETANELAVYSYLYSVSGLQKLHDDAKDKLEENSKPAEEQINSIVDALNTLNNTKKAVKQGSENLKNKDFEELKSDLEDIKDLSKEALSKGKDVKEKLESALKNPKEQVIAYASLLANGAFEDLKGELAAPVVRLMCKKHIGSDEIDADKRLKSLGVVNGLSGLDFSETKILNDKKNIDIIVRYKVESGLPINFLPDLYFIQRAKVRAWLNGDGKTPNSVDSEPASEPASENFWELDPLERAKRIHELENADMPVNYNEGDIIDVTTINLSDKSYATTNGVKYRIYLSIRKLAEFTHKDYPDIKSRTLIVIIPEKSLEARPDVEKLLKEDCMEYAKKHNVILKYKEGYGVLPQSRVE</sequence>
<reference evidence="5" key="1">
    <citation type="submission" date="2011-12" db="EMBL/GenBank/DDBJ databases">
        <title>Complete sequence of Clostridium clariflavum DSM 19732.</title>
        <authorList>
            <consortium name="US DOE Joint Genome Institute"/>
            <person name="Lucas S."/>
            <person name="Han J."/>
            <person name="Lapidus A."/>
            <person name="Cheng J.-F."/>
            <person name="Goodwin L."/>
            <person name="Pitluck S."/>
            <person name="Peters L."/>
            <person name="Teshima H."/>
            <person name="Detter J.C."/>
            <person name="Han C."/>
            <person name="Tapia R."/>
            <person name="Land M."/>
            <person name="Hauser L."/>
            <person name="Kyrpides N."/>
            <person name="Ivanova N."/>
            <person name="Pagani I."/>
            <person name="Kitzmiller T."/>
            <person name="Lynd L."/>
            <person name="Izquierdo J."/>
            <person name="Woyke T."/>
        </authorList>
    </citation>
    <scope>NUCLEOTIDE SEQUENCE [LARGE SCALE GENOMIC DNA]</scope>
    <source>
        <strain evidence="5">DSM 19732 / NBRC 101661 / EBR45</strain>
    </source>
</reference>
<dbReference type="AlphaFoldDB" id="G8LTB3"/>
<dbReference type="OrthoDB" id="1737609at2"/>
<keyword evidence="2" id="KW-0812">Transmembrane</keyword>
<evidence type="ECO:0000256" key="2">
    <source>
        <dbReference type="SAM" id="Phobius"/>
    </source>
</evidence>
<feature type="coiled-coil region" evidence="1">
    <location>
        <begin position="98"/>
        <end position="140"/>
    </location>
</feature>
<organism evidence="4 5">
    <name type="scientific">Acetivibrio clariflavus (strain DSM 19732 / NBRC 101661 / EBR45)</name>
    <name type="common">Clostridium clariflavum</name>
    <dbReference type="NCBI Taxonomy" id="720554"/>
    <lineage>
        <taxon>Bacteria</taxon>
        <taxon>Bacillati</taxon>
        <taxon>Bacillota</taxon>
        <taxon>Clostridia</taxon>
        <taxon>Eubacteriales</taxon>
        <taxon>Oscillospiraceae</taxon>
        <taxon>Acetivibrio</taxon>
    </lineage>
</organism>
<keyword evidence="2" id="KW-1133">Transmembrane helix</keyword>
<dbReference type="eggNOG" id="ENOG5032R0Q">
    <property type="taxonomic scope" value="Bacteria"/>
</dbReference>
<dbReference type="EMBL" id="CP003065">
    <property type="protein sequence ID" value="AEV68360.1"/>
    <property type="molecule type" value="Genomic_DNA"/>
</dbReference>
<accession>G8LTB3</accession>
<dbReference type="Gene3D" id="3.40.1350.110">
    <property type="match status" value="1"/>
</dbReference>
<reference evidence="4 5" key="2">
    <citation type="journal article" date="2012" name="Stand. Genomic Sci.">
        <title>Complete Genome Sequence of Clostridium clariflavum DSM 19732.</title>
        <authorList>
            <person name="Izquierdo J.A."/>
            <person name="Goodwin L."/>
            <person name="Davenport K.W."/>
            <person name="Teshima H."/>
            <person name="Bruce D."/>
            <person name="Detter C."/>
            <person name="Tapia R."/>
            <person name="Han S."/>
            <person name="Land M."/>
            <person name="Hauser L."/>
            <person name="Jeffries C.D."/>
            <person name="Han J."/>
            <person name="Pitluck S."/>
            <person name="Nolan M."/>
            <person name="Chen A."/>
            <person name="Huntemann M."/>
            <person name="Mavromatis K."/>
            <person name="Mikhailova N."/>
            <person name="Liolios K."/>
            <person name="Woyke T."/>
            <person name="Lynd L.R."/>
        </authorList>
    </citation>
    <scope>NUCLEOTIDE SEQUENCE [LARGE SCALE GENOMIC DNA]</scope>
    <source>
        <strain evidence="5">DSM 19732 / NBRC 101661 / EBR45</strain>
    </source>
</reference>
<evidence type="ECO:0000313" key="5">
    <source>
        <dbReference type="Proteomes" id="UP000005435"/>
    </source>
</evidence>
<keyword evidence="1" id="KW-0175">Coiled coil</keyword>
<proteinExistence type="predicted"/>
<feature type="transmembrane region" description="Helical" evidence="2">
    <location>
        <begin position="21"/>
        <end position="41"/>
    </location>
</feature>
<protein>
    <submittedName>
        <fullName evidence="4">TadE-like protein</fullName>
    </submittedName>
</protein>
<dbReference type="RefSeq" id="WP_014254946.1">
    <property type="nucleotide sequence ID" value="NC_016627.1"/>
</dbReference>
<dbReference type="STRING" id="720554.Clocl_1750"/>
<dbReference type="Pfam" id="PF07811">
    <property type="entry name" value="TadE"/>
    <property type="match status" value="1"/>
</dbReference>
<evidence type="ECO:0000313" key="4">
    <source>
        <dbReference type="EMBL" id="AEV68360.1"/>
    </source>
</evidence>
<dbReference type="KEGG" id="ccl:Clocl_1750"/>
<keyword evidence="5" id="KW-1185">Reference proteome</keyword>
<gene>
    <name evidence="4" type="ordered locus">Clocl_1750</name>
</gene>
<evidence type="ECO:0000256" key="1">
    <source>
        <dbReference type="SAM" id="Coils"/>
    </source>
</evidence>
<name>G8LTB3_ACECE</name>
<keyword evidence="2" id="KW-0472">Membrane</keyword>
<evidence type="ECO:0000259" key="3">
    <source>
        <dbReference type="Pfam" id="PF07811"/>
    </source>
</evidence>